<dbReference type="SMART" id="SM01407">
    <property type="entry name" value="NAC"/>
    <property type="match status" value="1"/>
</dbReference>
<comment type="similarity">
    <text evidence="1 2">Belongs to the NAC-beta family.</text>
</comment>
<feature type="transmembrane region" description="Helical" evidence="4">
    <location>
        <begin position="98"/>
        <end position="119"/>
    </location>
</feature>
<evidence type="ECO:0000313" key="7">
    <source>
        <dbReference type="Proteomes" id="UP000236928"/>
    </source>
</evidence>
<gene>
    <name evidence="6" type="ORF">CmeUKMEL1_13005</name>
</gene>
<sequence length="408" mass="46945">MEENKAVKNKVRIVEGEKNVTSNAKLRLVYDALSVAYFSVLWMMMFLDCGPNYFSFFYYLTNWGCTSTLIFYFIATMVDYERLVKVNVSTRLIHSCTFVRELSISLQSVIVPFFWIIVYPKEKWRSITWEVQMHGMGLIFICIDYLIRTSNFSSLSSKNLFMVVLSYLTLNYFVVNKLETMIYPGITYNTVESWIVVTLAIALVLIAHQLASIITICLVVKNKIWRKYEKDDFVSKSIRIVQKAQKLRHKDGVDDTIEQARQKLRDRFGVGTTQVGGKGTVRRKKRAQKPTGVDAKKLQAVTSRFRCQTFPAIGEVTMMKKDGTCLYFSNPKLQASVATNTYILTGNPQEKLIKDLPQQINPMDLSAFLNDPKFQKLLEESQANRLKMASGEDEEIPDLVENFEDVEE</sequence>
<feature type="transmembrane region" description="Helical" evidence="4">
    <location>
        <begin position="28"/>
        <end position="47"/>
    </location>
</feature>
<dbReference type="InterPro" id="IPR002715">
    <property type="entry name" value="Nas_poly-pep-assoc_cplx_dom"/>
</dbReference>
<keyword evidence="7" id="KW-1185">Reference proteome</keyword>
<feature type="compositionally biased region" description="Acidic residues" evidence="3">
    <location>
        <begin position="391"/>
        <end position="408"/>
    </location>
</feature>
<dbReference type="PANTHER" id="PTHR10351">
    <property type="entry name" value="TRANSCRIPTION FACTOR BTF3 FAMILY MEMBER"/>
    <property type="match status" value="1"/>
</dbReference>
<feature type="region of interest" description="Disordered" evidence="3">
    <location>
        <begin position="386"/>
        <end position="408"/>
    </location>
</feature>
<dbReference type="OrthoDB" id="338963at2759"/>
<comment type="subunit">
    <text evidence="2">Part of the nascent polypeptide-associated complex (NAC).</text>
</comment>
<feature type="transmembrane region" description="Helical" evidence="4">
    <location>
        <begin position="159"/>
        <end position="175"/>
    </location>
</feature>
<accession>A0A2P4Z3I1</accession>
<dbReference type="InterPro" id="IPR039370">
    <property type="entry name" value="BTF3"/>
</dbReference>
<evidence type="ECO:0000259" key="5">
    <source>
        <dbReference type="PROSITE" id="PS51151"/>
    </source>
</evidence>
<dbReference type="Gene3D" id="2.20.70.30">
    <property type="entry name" value="Nascent polypeptide-associated complex domain"/>
    <property type="match status" value="1"/>
</dbReference>
<organism evidence="6 7">
    <name type="scientific">Cryptosporidium meleagridis</name>
    <dbReference type="NCBI Taxonomy" id="93969"/>
    <lineage>
        <taxon>Eukaryota</taxon>
        <taxon>Sar</taxon>
        <taxon>Alveolata</taxon>
        <taxon>Apicomplexa</taxon>
        <taxon>Conoidasida</taxon>
        <taxon>Coccidia</taxon>
        <taxon>Eucoccidiorida</taxon>
        <taxon>Eimeriorina</taxon>
        <taxon>Cryptosporidiidae</taxon>
        <taxon>Cryptosporidium</taxon>
    </lineage>
</organism>
<dbReference type="VEuPathDB" id="CryptoDB:CmeUKMEL1_13005"/>
<dbReference type="AlphaFoldDB" id="A0A2P4Z3I1"/>
<dbReference type="Pfam" id="PF01849">
    <property type="entry name" value="NAC"/>
    <property type="match status" value="1"/>
</dbReference>
<dbReference type="EMBL" id="JIBK01000046">
    <property type="protein sequence ID" value="POM84560.1"/>
    <property type="molecule type" value="Genomic_DNA"/>
</dbReference>
<dbReference type="PROSITE" id="PS51151">
    <property type="entry name" value="NAC_AB"/>
    <property type="match status" value="1"/>
</dbReference>
<keyword evidence="2" id="KW-0805">Transcription regulation</keyword>
<feature type="transmembrane region" description="Helical" evidence="4">
    <location>
        <begin position="195"/>
        <end position="220"/>
    </location>
</feature>
<keyword evidence="4" id="KW-0812">Transmembrane</keyword>
<dbReference type="Proteomes" id="UP000236928">
    <property type="component" value="Unassembled WGS sequence"/>
</dbReference>
<keyword evidence="4" id="KW-0472">Membrane</keyword>
<protein>
    <recommendedName>
        <fullName evidence="2">Nascent polypeptide-associated complex subunit beta</fullName>
    </recommendedName>
</protein>
<name>A0A2P4Z3I1_9CRYT</name>
<comment type="caution">
    <text evidence="6">The sequence shown here is derived from an EMBL/GenBank/DDBJ whole genome shotgun (WGS) entry which is preliminary data.</text>
</comment>
<feature type="transmembrane region" description="Helical" evidence="4">
    <location>
        <begin position="53"/>
        <end position="78"/>
    </location>
</feature>
<evidence type="ECO:0000313" key="6">
    <source>
        <dbReference type="EMBL" id="POM84560.1"/>
    </source>
</evidence>
<keyword evidence="2" id="KW-0804">Transcription</keyword>
<proteinExistence type="inferred from homology"/>
<dbReference type="InterPro" id="IPR038187">
    <property type="entry name" value="NAC_A/B_dom_sf"/>
</dbReference>
<evidence type="ECO:0000256" key="4">
    <source>
        <dbReference type="SAM" id="Phobius"/>
    </source>
</evidence>
<reference evidence="6 7" key="1">
    <citation type="submission" date="2014-04" db="EMBL/GenBank/DDBJ databases">
        <title>Comparative Genomics of Cryptosporidium Species.</title>
        <authorList>
            <person name="Silva J.C."/>
            <person name="Su Q."/>
            <person name="Chalmers R."/>
            <person name="Chibucos M.C."/>
            <person name="Elwin K."/>
            <person name="Godinez A."/>
            <person name="Guo F."/>
            <person name="Huynh K."/>
            <person name="Orvis J."/>
            <person name="Ott S."/>
            <person name="Sadzewicz L."/>
            <person name="Sengamalay N."/>
            <person name="Shetty A."/>
            <person name="Sun M."/>
            <person name="Tallon L."/>
            <person name="Xiao L."/>
            <person name="Zhang H."/>
            <person name="Fraser C.M."/>
            <person name="Zhu G."/>
            <person name="Kissinger J."/>
            <person name="Widmer G."/>
        </authorList>
    </citation>
    <scope>NUCLEOTIDE SEQUENCE [LARGE SCALE GENOMIC DNA]</scope>
    <source>
        <strain evidence="6 7">UKMEL1</strain>
    </source>
</reference>
<evidence type="ECO:0000256" key="3">
    <source>
        <dbReference type="SAM" id="MobiDB-lite"/>
    </source>
</evidence>
<keyword evidence="4" id="KW-1133">Transmembrane helix</keyword>
<evidence type="ECO:0000256" key="2">
    <source>
        <dbReference type="RuleBase" id="RU361272"/>
    </source>
</evidence>
<feature type="domain" description="NAC-A/B" evidence="5">
    <location>
        <begin position="292"/>
        <end position="357"/>
    </location>
</feature>
<dbReference type="CDD" id="cd22055">
    <property type="entry name" value="NAC_BTF3"/>
    <property type="match status" value="1"/>
</dbReference>
<evidence type="ECO:0000256" key="1">
    <source>
        <dbReference type="ARBA" id="ARBA00005296"/>
    </source>
</evidence>
<feature type="transmembrane region" description="Helical" evidence="4">
    <location>
        <begin position="131"/>
        <end position="147"/>
    </location>
</feature>